<dbReference type="GO" id="GO:0005697">
    <property type="term" value="C:telomerase holoenzyme complex"/>
    <property type="evidence" value="ECO:0007669"/>
    <property type="project" value="InterPro"/>
</dbReference>
<comment type="similarity">
    <text evidence="6">Belongs to the EST3 family.</text>
</comment>
<comment type="caution">
    <text evidence="10">The sequence shown here is derived from an EMBL/GenBank/DDBJ whole genome shotgun (WGS) entry which is preliminary data.</text>
</comment>
<comment type="subcellular location">
    <subcellularLocation>
        <location evidence="2">Chromosome</location>
        <location evidence="2">Telomere</location>
    </subcellularLocation>
    <subcellularLocation>
        <location evidence="1">Nucleus</location>
    </subcellularLocation>
</comment>
<dbReference type="GO" id="GO:0042162">
    <property type="term" value="F:telomeric DNA binding"/>
    <property type="evidence" value="ECO:0007669"/>
    <property type="project" value="InterPro"/>
</dbReference>
<evidence type="ECO:0000256" key="1">
    <source>
        <dbReference type="ARBA" id="ARBA00004123"/>
    </source>
</evidence>
<keyword evidence="5" id="KW-0539">Nucleus</keyword>
<dbReference type="InterPro" id="IPR019437">
    <property type="entry name" value="TPP1/Est3"/>
</dbReference>
<evidence type="ECO:0000256" key="2">
    <source>
        <dbReference type="ARBA" id="ARBA00004574"/>
    </source>
</evidence>
<dbReference type="Gene3D" id="2.40.50.960">
    <property type="match status" value="1"/>
</dbReference>
<dbReference type="OrthoDB" id="4083059at2759"/>
<evidence type="ECO:0000313" key="11">
    <source>
        <dbReference type="Proteomes" id="UP000837801"/>
    </source>
</evidence>
<keyword evidence="3" id="KW-0158">Chromosome</keyword>
<comment type="function">
    <text evidence="8">Component of the telomerase complex involved in telomere replication. Stimulates RNA/DNA heteroduplex unwinding which favors the telomere replication by the telomerase.</text>
</comment>
<accession>A0A9P0QRT2</accession>
<protein>
    <recommendedName>
        <fullName evidence="7">Telomere replication protein EST3</fullName>
    </recommendedName>
</protein>
<keyword evidence="11" id="KW-1185">Reference proteome</keyword>
<gene>
    <name evidence="10" type="ORF">CLIB1423_11S03092</name>
</gene>
<evidence type="ECO:0000259" key="9">
    <source>
        <dbReference type="Pfam" id="PF10341"/>
    </source>
</evidence>
<evidence type="ECO:0000256" key="8">
    <source>
        <dbReference type="ARBA" id="ARBA00024878"/>
    </source>
</evidence>
<proteinExistence type="inferred from homology"/>
<reference evidence="10" key="1">
    <citation type="submission" date="2022-03" db="EMBL/GenBank/DDBJ databases">
        <authorList>
            <person name="Legras J.-L."/>
            <person name="Devillers H."/>
            <person name="Grondin C."/>
        </authorList>
    </citation>
    <scope>NUCLEOTIDE SEQUENCE</scope>
    <source>
        <strain evidence="10">CLIB 1423</strain>
    </source>
</reference>
<evidence type="ECO:0000256" key="7">
    <source>
        <dbReference type="ARBA" id="ARBA00023906"/>
    </source>
</evidence>
<dbReference type="AlphaFoldDB" id="A0A9P0QRT2"/>
<evidence type="ECO:0000256" key="6">
    <source>
        <dbReference type="ARBA" id="ARBA00023777"/>
    </source>
</evidence>
<evidence type="ECO:0000256" key="5">
    <source>
        <dbReference type="ARBA" id="ARBA00023242"/>
    </source>
</evidence>
<dbReference type="Pfam" id="PF10341">
    <property type="entry name" value="TPP1"/>
    <property type="match status" value="1"/>
</dbReference>
<keyword evidence="4" id="KW-0779">Telomere</keyword>
<dbReference type="EMBL" id="CAKXYY010000011">
    <property type="protein sequence ID" value="CAH2353586.1"/>
    <property type="molecule type" value="Genomic_DNA"/>
</dbReference>
<evidence type="ECO:0000256" key="3">
    <source>
        <dbReference type="ARBA" id="ARBA00022454"/>
    </source>
</evidence>
<feature type="domain" description="Shelterin complex subunit TPP1/Est3" evidence="9">
    <location>
        <begin position="8"/>
        <end position="155"/>
    </location>
</feature>
<organism evidence="10 11">
    <name type="scientific">[Candida] railenensis</name>
    <dbReference type="NCBI Taxonomy" id="45579"/>
    <lineage>
        <taxon>Eukaryota</taxon>
        <taxon>Fungi</taxon>
        <taxon>Dikarya</taxon>
        <taxon>Ascomycota</taxon>
        <taxon>Saccharomycotina</taxon>
        <taxon>Pichiomycetes</taxon>
        <taxon>Debaryomycetaceae</taxon>
        <taxon>Kurtzmaniella</taxon>
    </lineage>
</organism>
<sequence>MDYPLKLQQSWLEDEYTSILSSTPHGKKFTNSVVVKNFVTSLLIKSTPILFVVRFLKITSDLSVVAILSDSKHLIHGIIPYKTCKEFEYKYGKRITFEMSGTLIQLKKADFQFATSQQLQELGMEPSKAVITIQINELSVFQRDQVELSWMAAKHLRFLYEDVVVANEMDCTEEDEVTSS</sequence>
<dbReference type="GO" id="GO:0007004">
    <property type="term" value="P:telomere maintenance via telomerase"/>
    <property type="evidence" value="ECO:0007669"/>
    <property type="project" value="InterPro"/>
</dbReference>
<evidence type="ECO:0000313" key="10">
    <source>
        <dbReference type="EMBL" id="CAH2353586.1"/>
    </source>
</evidence>
<dbReference type="Proteomes" id="UP000837801">
    <property type="component" value="Unassembled WGS sequence"/>
</dbReference>
<name>A0A9P0QRT2_9ASCO</name>
<dbReference type="GO" id="GO:0000781">
    <property type="term" value="C:chromosome, telomeric region"/>
    <property type="evidence" value="ECO:0007669"/>
    <property type="project" value="UniProtKB-SubCell"/>
</dbReference>
<evidence type="ECO:0000256" key="4">
    <source>
        <dbReference type="ARBA" id="ARBA00022895"/>
    </source>
</evidence>